<proteinExistence type="predicted"/>
<protein>
    <submittedName>
        <fullName evidence="1">Uncharacterized protein</fullName>
    </submittedName>
</protein>
<keyword evidence="2" id="KW-1185">Reference proteome</keyword>
<gene>
    <name evidence="1" type="ORF">LSALG_LOCUS14322</name>
</gene>
<sequence length="92" mass="10460">MVVTKPPSMRSSLFSPLLGFQLATITNPNMLQSRLGGRMADRQCRRRTKTKPTVESIRTLPYFKNRATCMANNGGRQLIRDMDTHLPLELPE</sequence>
<evidence type="ECO:0000313" key="1">
    <source>
        <dbReference type="EMBL" id="CAI9274230.1"/>
    </source>
</evidence>
<dbReference type="Proteomes" id="UP001177003">
    <property type="component" value="Chromosome 3"/>
</dbReference>
<dbReference type="EMBL" id="OX465079">
    <property type="protein sequence ID" value="CAI9274230.1"/>
    <property type="molecule type" value="Genomic_DNA"/>
</dbReference>
<evidence type="ECO:0000313" key="2">
    <source>
        <dbReference type="Proteomes" id="UP001177003"/>
    </source>
</evidence>
<dbReference type="AlphaFoldDB" id="A0AA35YHV8"/>
<organism evidence="1 2">
    <name type="scientific">Lactuca saligna</name>
    <name type="common">Willowleaf lettuce</name>
    <dbReference type="NCBI Taxonomy" id="75948"/>
    <lineage>
        <taxon>Eukaryota</taxon>
        <taxon>Viridiplantae</taxon>
        <taxon>Streptophyta</taxon>
        <taxon>Embryophyta</taxon>
        <taxon>Tracheophyta</taxon>
        <taxon>Spermatophyta</taxon>
        <taxon>Magnoliopsida</taxon>
        <taxon>eudicotyledons</taxon>
        <taxon>Gunneridae</taxon>
        <taxon>Pentapetalae</taxon>
        <taxon>asterids</taxon>
        <taxon>campanulids</taxon>
        <taxon>Asterales</taxon>
        <taxon>Asteraceae</taxon>
        <taxon>Cichorioideae</taxon>
        <taxon>Cichorieae</taxon>
        <taxon>Lactucinae</taxon>
        <taxon>Lactuca</taxon>
    </lineage>
</organism>
<reference evidence="1" key="1">
    <citation type="submission" date="2023-04" db="EMBL/GenBank/DDBJ databases">
        <authorList>
            <person name="Vijverberg K."/>
            <person name="Xiong W."/>
            <person name="Schranz E."/>
        </authorList>
    </citation>
    <scope>NUCLEOTIDE SEQUENCE</scope>
</reference>
<name>A0AA35YHV8_LACSI</name>
<accession>A0AA35YHV8</accession>